<dbReference type="AlphaFoldDB" id="A0A9X2BYR8"/>
<evidence type="ECO:0000313" key="2">
    <source>
        <dbReference type="Proteomes" id="UP001139516"/>
    </source>
</evidence>
<dbReference type="PROSITE" id="PS51257">
    <property type="entry name" value="PROKAR_LIPOPROTEIN"/>
    <property type="match status" value="1"/>
</dbReference>
<keyword evidence="2" id="KW-1185">Reference proteome</keyword>
<proteinExistence type="predicted"/>
<dbReference type="EMBL" id="JALPRX010000111">
    <property type="protein sequence ID" value="MCK8787229.1"/>
    <property type="molecule type" value="Genomic_DNA"/>
</dbReference>
<gene>
    <name evidence="1" type="ORF">M0638_22915</name>
</gene>
<sequence length="671" mass="71648">MAHSLRHAGWLDSIRRHGVLPACLAALALLAGCGTPVSVRTVDQRVEYQRLARNAMSFEGLSEETRNVLRRRALLETFERRPADGIAAMHARVVAGQDEPGELFALAEMSYLHGRGRGGAPHLLAAALYAYGHLFATSRSDATEAFDPRFRQALDLYNLALSEALTAPGGGPEGGRVAIASGRYPLPFGSIDITLDEHSIEWGDGRLSDFLPASRMQVSGLENLYRRAGIGAPLAVRTPAPAAEVSGGGTPVAVAADEDTPAVAPDPLRPGRGVRVAGRFRVPGTAVLVLEEPARQLRGGELHGTLALHMMFDAAAVSIAGRRVPLEYRPSAAFAEGLAESNLWSQELRAFLFGSLLDQMPSQLVALAPHRPGRIPVVLVHGTASSSSRWADMVNDLISDPVIEANYEFWFFTYATGNPVPYSALQLREALAASMAALNSPTADPALGQMVVIGHSQGGLLTKMMAIDPGDRLWSEVSRRPPEALGLSPHSLDLIRRAFFFHPVPQVRRVVFIATPHGGSFLTEFGIVRMISRLITLPVAVAQVGVEVLSGDPEAAGLVPSGMRMGSLYSMLPGSSFLRALRPIPLAPGVTGHSIIAVRGDGPPEGQSDGVVAFDSAYLPGMASTKIVRSSHSTQSNPNTVNEVRRILLTHLREACGTALRCTRPPDMASR</sequence>
<comment type="caution">
    <text evidence="1">The sequence shown here is derived from an EMBL/GenBank/DDBJ whole genome shotgun (WGS) entry which is preliminary data.</text>
</comment>
<dbReference type="InterPro" id="IPR029058">
    <property type="entry name" value="AB_hydrolase_fold"/>
</dbReference>
<accession>A0A9X2BYR8</accession>
<protein>
    <submittedName>
        <fullName evidence="1">Alpha/beta hydrolase</fullName>
    </submittedName>
</protein>
<keyword evidence="1" id="KW-0378">Hydrolase</keyword>
<name>A0A9X2BYR8_9PROT</name>
<dbReference type="Gene3D" id="3.40.50.1820">
    <property type="entry name" value="alpha/beta hydrolase"/>
    <property type="match status" value="1"/>
</dbReference>
<dbReference type="GO" id="GO:0016787">
    <property type="term" value="F:hydrolase activity"/>
    <property type="evidence" value="ECO:0007669"/>
    <property type="project" value="UniProtKB-KW"/>
</dbReference>
<dbReference type="SUPFAM" id="SSF53474">
    <property type="entry name" value="alpha/beta-Hydrolases"/>
    <property type="match status" value="1"/>
</dbReference>
<organism evidence="1 2">
    <name type="scientific">Roseomonas acroporae</name>
    <dbReference type="NCBI Taxonomy" id="2937791"/>
    <lineage>
        <taxon>Bacteria</taxon>
        <taxon>Pseudomonadati</taxon>
        <taxon>Pseudomonadota</taxon>
        <taxon>Alphaproteobacteria</taxon>
        <taxon>Acetobacterales</taxon>
        <taxon>Roseomonadaceae</taxon>
        <taxon>Roseomonas</taxon>
    </lineage>
</organism>
<dbReference type="RefSeq" id="WP_248669284.1">
    <property type="nucleotide sequence ID" value="NZ_JALPRX010000111.1"/>
</dbReference>
<evidence type="ECO:0000313" key="1">
    <source>
        <dbReference type="EMBL" id="MCK8787229.1"/>
    </source>
</evidence>
<dbReference type="Proteomes" id="UP001139516">
    <property type="component" value="Unassembled WGS sequence"/>
</dbReference>
<reference evidence="1" key="1">
    <citation type="submission" date="2022-04" db="EMBL/GenBank/DDBJ databases">
        <title>Roseomonas acroporae sp. nov., isolated from coral Acropora digitifera.</title>
        <authorList>
            <person name="Sun H."/>
        </authorList>
    </citation>
    <scope>NUCLEOTIDE SEQUENCE</scope>
    <source>
        <strain evidence="1">NAR14</strain>
    </source>
</reference>